<sequence>MNFVDNSFQDAGLCFISDVPVLLIETLDSLLSLPKNLWVEVRQSIVNIVQDLKAWFKLTNDLISKIVLILAHMLSASKDVISAIGQDENNSFNKFLNNSAKCLEQLRKK</sequence>
<dbReference type="HOGENOM" id="CLU_2186409_0_0_1"/>
<accession>E3MIZ3</accession>
<evidence type="ECO:0000313" key="2">
    <source>
        <dbReference type="Proteomes" id="UP000008281"/>
    </source>
</evidence>
<name>E3MIZ3_CAERE</name>
<dbReference type="Proteomes" id="UP000008281">
    <property type="component" value="Unassembled WGS sequence"/>
</dbReference>
<dbReference type="AlphaFoldDB" id="E3MIZ3"/>
<organism evidence="2">
    <name type="scientific">Caenorhabditis remanei</name>
    <name type="common">Caenorhabditis vulgaris</name>
    <dbReference type="NCBI Taxonomy" id="31234"/>
    <lineage>
        <taxon>Eukaryota</taxon>
        <taxon>Metazoa</taxon>
        <taxon>Ecdysozoa</taxon>
        <taxon>Nematoda</taxon>
        <taxon>Chromadorea</taxon>
        <taxon>Rhabditida</taxon>
        <taxon>Rhabditina</taxon>
        <taxon>Rhabditomorpha</taxon>
        <taxon>Rhabditoidea</taxon>
        <taxon>Rhabditidae</taxon>
        <taxon>Peloderinae</taxon>
        <taxon>Caenorhabditis</taxon>
    </lineage>
</organism>
<gene>
    <name evidence="1" type="ORF">CRE_09507</name>
</gene>
<reference evidence="1" key="1">
    <citation type="submission" date="2007-07" db="EMBL/GenBank/DDBJ databases">
        <title>PCAP assembly of the Caenorhabditis remanei genome.</title>
        <authorList>
            <consortium name="The Caenorhabditis remanei Sequencing Consortium"/>
            <person name="Wilson R.K."/>
        </authorList>
    </citation>
    <scope>NUCLEOTIDE SEQUENCE [LARGE SCALE GENOMIC DNA]</scope>
    <source>
        <strain evidence="1">PB4641</strain>
    </source>
</reference>
<proteinExistence type="predicted"/>
<keyword evidence="2" id="KW-1185">Reference proteome</keyword>
<evidence type="ECO:0000313" key="1">
    <source>
        <dbReference type="EMBL" id="EFP03497.1"/>
    </source>
</evidence>
<dbReference type="EMBL" id="DS268449">
    <property type="protein sequence ID" value="EFP03497.1"/>
    <property type="molecule type" value="Genomic_DNA"/>
</dbReference>
<protein>
    <submittedName>
        <fullName evidence="1">Uncharacterized protein</fullName>
    </submittedName>
</protein>
<dbReference type="InParanoid" id="E3MIZ3"/>